<name>A0A1E3VJT1_9HYPH</name>
<dbReference type="Gene3D" id="6.10.340.10">
    <property type="match status" value="1"/>
</dbReference>
<dbReference type="GO" id="GO:0052621">
    <property type="term" value="F:diguanylate cyclase activity"/>
    <property type="evidence" value="ECO:0007669"/>
    <property type="project" value="UniProtKB-EC"/>
</dbReference>
<sequence length="438" mass="48044">MSLSTLLKTRSLRFWTGFSLAIAILPLALSAVGGFFLLHHGVIAGFKDVSYRHHEQIAPTQRLRLSILESISPVDEYVDGAGATRPLMYRELRKRIETEFAALTKSLRAEPEAQELVRRAYEDWSKADHDAAELIARSGGNLGPGVLEKVEQFHGDVFSAVDKLSAVYDRVSQDIEKDHEVALRSYERAIWLGGIAAGVSLLTAIFGIILIGRIISGSVDRLVDGASRFAEGDRSHRINVAVPPELHRVAEEFNRMAGRVRQSEEVLADLAHRDALTRLLNRRAYDEALDEMFARAQRLGERGAVIALDVDHFKTINDTYGHAAGDEVLQGIADVMASEVRPTDKVFRTGGEEFAILLAAADITKAAETAERIRQAVKSRRFRFKDTVLDVTVSAGVAAATDRIGADKLTEAVDAALYEAKETGRDRVVVSGQSGTSQ</sequence>
<comment type="catalytic activity">
    <reaction evidence="2">
        <text>2 GTP = 3',3'-c-di-GMP + 2 diphosphate</text>
        <dbReference type="Rhea" id="RHEA:24898"/>
        <dbReference type="ChEBI" id="CHEBI:33019"/>
        <dbReference type="ChEBI" id="CHEBI:37565"/>
        <dbReference type="ChEBI" id="CHEBI:58805"/>
        <dbReference type="EC" id="2.7.7.65"/>
    </reaction>
</comment>
<dbReference type="GO" id="GO:0016020">
    <property type="term" value="C:membrane"/>
    <property type="evidence" value="ECO:0007669"/>
    <property type="project" value="InterPro"/>
</dbReference>
<organism evidence="6 7">
    <name type="scientific">Methyloceanibacter stevinii</name>
    <dbReference type="NCBI Taxonomy" id="1774970"/>
    <lineage>
        <taxon>Bacteria</taxon>
        <taxon>Pseudomonadati</taxon>
        <taxon>Pseudomonadota</taxon>
        <taxon>Alphaproteobacteria</taxon>
        <taxon>Hyphomicrobiales</taxon>
        <taxon>Hyphomicrobiaceae</taxon>
        <taxon>Methyloceanibacter</taxon>
    </lineage>
</organism>
<dbReference type="CDD" id="cd06225">
    <property type="entry name" value="HAMP"/>
    <property type="match status" value="1"/>
</dbReference>
<evidence type="ECO:0000259" key="5">
    <source>
        <dbReference type="PROSITE" id="PS50887"/>
    </source>
</evidence>
<dbReference type="NCBIfam" id="TIGR00254">
    <property type="entry name" value="GGDEF"/>
    <property type="match status" value="1"/>
</dbReference>
<feature type="domain" description="GGDEF" evidence="5">
    <location>
        <begin position="301"/>
        <end position="433"/>
    </location>
</feature>
<dbReference type="SMART" id="SM00304">
    <property type="entry name" value="HAMP"/>
    <property type="match status" value="1"/>
</dbReference>
<feature type="transmembrane region" description="Helical" evidence="3">
    <location>
        <begin position="12"/>
        <end position="38"/>
    </location>
</feature>
<dbReference type="SUPFAM" id="SSF158472">
    <property type="entry name" value="HAMP domain-like"/>
    <property type="match status" value="1"/>
</dbReference>
<dbReference type="GO" id="GO:0007165">
    <property type="term" value="P:signal transduction"/>
    <property type="evidence" value="ECO:0007669"/>
    <property type="project" value="InterPro"/>
</dbReference>
<keyword evidence="3" id="KW-0812">Transmembrane</keyword>
<dbReference type="FunFam" id="3.30.70.270:FF:000001">
    <property type="entry name" value="Diguanylate cyclase domain protein"/>
    <property type="match status" value="1"/>
</dbReference>
<dbReference type="SMART" id="SM00267">
    <property type="entry name" value="GGDEF"/>
    <property type="match status" value="1"/>
</dbReference>
<dbReference type="InterPro" id="IPR043128">
    <property type="entry name" value="Rev_trsase/Diguanyl_cyclase"/>
</dbReference>
<evidence type="ECO:0000313" key="6">
    <source>
        <dbReference type="EMBL" id="ODR93775.1"/>
    </source>
</evidence>
<dbReference type="InterPro" id="IPR050469">
    <property type="entry name" value="Diguanylate_Cyclase"/>
</dbReference>
<dbReference type="Gene3D" id="3.30.70.270">
    <property type="match status" value="1"/>
</dbReference>
<dbReference type="PROSITE" id="PS50887">
    <property type="entry name" value="GGDEF"/>
    <property type="match status" value="1"/>
</dbReference>
<dbReference type="RefSeq" id="WP_069445131.1">
    <property type="nucleotide sequence ID" value="NZ_LPWE01000013.1"/>
</dbReference>
<protein>
    <recommendedName>
        <fullName evidence="1">diguanylate cyclase</fullName>
        <ecNumber evidence="1">2.7.7.65</ecNumber>
    </recommendedName>
</protein>
<dbReference type="InterPro" id="IPR000160">
    <property type="entry name" value="GGDEF_dom"/>
</dbReference>
<dbReference type="InterPro" id="IPR003660">
    <property type="entry name" value="HAMP_dom"/>
</dbReference>
<evidence type="ECO:0000259" key="4">
    <source>
        <dbReference type="PROSITE" id="PS50885"/>
    </source>
</evidence>
<dbReference type="Pfam" id="PF00990">
    <property type="entry name" value="GGDEF"/>
    <property type="match status" value="1"/>
</dbReference>
<dbReference type="InterPro" id="IPR029787">
    <property type="entry name" value="Nucleotide_cyclase"/>
</dbReference>
<keyword evidence="3" id="KW-1133">Transmembrane helix</keyword>
<dbReference type="AlphaFoldDB" id="A0A1E3VJT1"/>
<evidence type="ECO:0000256" key="1">
    <source>
        <dbReference type="ARBA" id="ARBA00012528"/>
    </source>
</evidence>
<dbReference type="STRING" id="1774970.AUC70_08970"/>
<dbReference type="EMBL" id="LPWE01000013">
    <property type="protein sequence ID" value="ODR93775.1"/>
    <property type="molecule type" value="Genomic_DNA"/>
</dbReference>
<dbReference type="EC" id="2.7.7.65" evidence="1"/>
<dbReference type="PANTHER" id="PTHR45138:SF9">
    <property type="entry name" value="DIGUANYLATE CYCLASE DGCM-RELATED"/>
    <property type="match status" value="1"/>
</dbReference>
<proteinExistence type="predicted"/>
<dbReference type="Pfam" id="PF00672">
    <property type="entry name" value="HAMP"/>
    <property type="match status" value="1"/>
</dbReference>
<comment type="caution">
    <text evidence="6">The sequence shown here is derived from an EMBL/GenBank/DDBJ whole genome shotgun (WGS) entry which is preliminary data.</text>
</comment>
<reference evidence="6 7" key="1">
    <citation type="journal article" date="2016" name="Environ. Microbiol.">
        <title>New Methyloceanibacter diversity from North Sea sediments includes methanotroph containing solely the soluble methane monooxygenase.</title>
        <authorList>
            <person name="Vekeman B."/>
            <person name="Kerckhof F.M."/>
            <person name="Cremers G."/>
            <person name="de Vos P."/>
            <person name="Vandamme P."/>
            <person name="Boon N."/>
            <person name="Op den Camp H.J."/>
            <person name="Heylen K."/>
        </authorList>
    </citation>
    <scope>NUCLEOTIDE SEQUENCE [LARGE SCALE GENOMIC DNA]</scope>
    <source>
        <strain evidence="6 7">R-67176</strain>
    </source>
</reference>
<keyword evidence="7" id="KW-1185">Reference proteome</keyword>
<evidence type="ECO:0000313" key="7">
    <source>
        <dbReference type="Proteomes" id="UP000094172"/>
    </source>
</evidence>
<dbReference type="PROSITE" id="PS50885">
    <property type="entry name" value="HAMP"/>
    <property type="match status" value="1"/>
</dbReference>
<feature type="domain" description="HAMP" evidence="4">
    <location>
        <begin position="213"/>
        <end position="265"/>
    </location>
</feature>
<dbReference type="SUPFAM" id="SSF55073">
    <property type="entry name" value="Nucleotide cyclase"/>
    <property type="match status" value="1"/>
</dbReference>
<evidence type="ECO:0000256" key="3">
    <source>
        <dbReference type="SAM" id="Phobius"/>
    </source>
</evidence>
<feature type="transmembrane region" description="Helical" evidence="3">
    <location>
        <begin position="189"/>
        <end position="211"/>
    </location>
</feature>
<gene>
    <name evidence="6" type="ORF">AUC70_08970</name>
</gene>
<dbReference type="CDD" id="cd01949">
    <property type="entry name" value="GGDEF"/>
    <property type="match status" value="1"/>
</dbReference>
<evidence type="ECO:0000256" key="2">
    <source>
        <dbReference type="ARBA" id="ARBA00034247"/>
    </source>
</evidence>
<dbReference type="PANTHER" id="PTHR45138">
    <property type="entry name" value="REGULATORY COMPONENTS OF SENSORY TRANSDUCTION SYSTEM"/>
    <property type="match status" value="1"/>
</dbReference>
<dbReference type="Proteomes" id="UP000094172">
    <property type="component" value="Unassembled WGS sequence"/>
</dbReference>
<keyword evidence="3" id="KW-0472">Membrane</keyword>
<accession>A0A1E3VJT1</accession>